<dbReference type="EMBL" id="GBXM01069650">
    <property type="protein sequence ID" value="JAH38927.1"/>
    <property type="molecule type" value="Transcribed_RNA"/>
</dbReference>
<reference evidence="1" key="1">
    <citation type="submission" date="2014-11" db="EMBL/GenBank/DDBJ databases">
        <authorList>
            <person name="Amaro Gonzalez C."/>
        </authorList>
    </citation>
    <scope>NUCLEOTIDE SEQUENCE</scope>
</reference>
<evidence type="ECO:0000313" key="1">
    <source>
        <dbReference type="EMBL" id="JAH38927.1"/>
    </source>
</evidence>
<accession>A0A0E9SCG4</accession>
<name>A0A0E9SCG4_ANGAN</name>
<dbReference type="AlphaFoldDB" id="A0A0E9SCG4"/>
<organism evidence="1">
    <name type="scientific">Anguilla anguilla</name>
    <name type="common">European freshwater eel</name>
    <name type="synonym">Muraena anguilla</name>
    <dbReference type="NCBI Taxonomy" id="7936"/>
    <lineage>
        <taxon>Eukaryota</taxon>
        <taxon>Metazoa</taxon>
        <taxon>Chordata</taxon>
        <taxon>Craniata</taxon>
        <taxon>Vertebrata</taxon>
        <taxon>Euteleostomi</taxon>
        <taxon>Actinopterygii</taxon>
        <taxon>Neopterygii</taxon>
        <taxon>Teleostei</taxon>
        <taxon>Anguilliformes</taxon>
        <taxon>Anguillidae</taxon>
        <taxon>Anguilla</taxon>
    </lineage>
</organism>
<reference evidence="1" key="2">
    <citation type="journal article" date="2015" name="Fish Shellfish Immunol.">
        <title>Early steps in the European eel (Anguilla anguilla)-Vibrio vulnificus interaction in the gills: Role of the RtxA13 toxin.</title>
        <authorList>
            <person name="Callol A."/>
            <person name="Pajuelo D."/>
            <person name="Ebbesson L."/>
            <person name="Teles M."/>
            <person name="MacKenzie S."/>
            <person name="Amaro C."/>
        </authorList>
    </citation>
    <scope>NUCLEOTIDE SEQUENCE</scope>
</reference>
<sequence>MRTLILQPIPGVLGSRSSGTNLNLNHR</sequence>
<proteinExistence type="predicted"/>
<protein>
    <submittedName>
        <fullName evidence="1">Uncharacterized protein</fullName>
    </submittedName>
</protein>